<accession>F6G424</accession>
<dbReference type="EMBL" id="CP002819">
    <property type="protein sequence ID" value="AEG70148.1"/>
    <property type="molecule type" value="Genomic_DNA"/>
</dbReference>
<sequence length="138" mass="14710">MSRVSCAGSLTRWWTVPDDAMRTRRQVLALACAAFAVAVPLLTAHAQVLRNIPADAPRAKLTVTSANTGTLDGGLISSGTDIRFAPGVRIISQGGVLLPTATLVGQTLKVRYKLDLYQQLLTAWAVSDEEYKAAANSQ</sequence>
<dbReference type="KEGG" id="rsn:RSPO_c02856"/>
<name>F6G424_RALS8</name>
<reference evidence="1 2" key="1">
    <citation type="journal article" date="2011" name="J. Bacteriol.">
        <title>Complete genome sequence of the plant pathogen Ralstonia solanacearum strain Po82.</title>
        <authorList>
            <person name="Xu J."/>
            <person name="Zheng H.J."/>
            <person name="Liu L."/>
            <person name="Pan Z.C."/>
            <person name="Prior P."/>
            <person name="Tang B."/>
            <person name="Xu J.S."/>
            <person name="Zhang H."/>
            <person name="Tian Q."/>
            <person name="Zhang L.Q."/>
            <person name="Feng J."/>
        </authorList>
    </citation>
    <scope>NUCLEOTIDE SEQUENCE [LARGE SCALE GENOMIC DNA]</scope>
    <source>
        <strain evidence="1 2">Po82</strain>
    </source>
</reference>
<evidence type="ECO:0000313" key="2">
    <source>
        <dbReference type="Proteomes" id="UP000007953"/>
    </source>
</evidence>
<evidence type="ECO:0000313" key="1">
    <source>
        <dbReference type="EMBL" id="AEG70148.1"/>
    </source>
</evidence>
<dbReference type="eggNOG" id="ENOG5030UCU">
    <property type="taxonomic scope" value="Bacteria"/>
</dbReference>
<gene>
    <name evidence="1" type="ordered locus">RSPO_c02856</name>
</gene>
<protein>
    <submittedName>
        <fullName evidence="1">Uncharacterized protein</fullName>
    </submittedName>
</protein>
<dbReference type="AlphaFoldDB" id="F6G424"/>
<organism evidence="1 2">
    <name type="scientific">Ralstonia solanacearum (strain Po82)</name>
    <dbReference type="NCBI Taxonomy" id="1031711"/>
    <lineage>
        <taxon>Bacteria</taxon>
        <taxon>Pseudomonadati</taxon>
        <taxon>Pseudomonadota</taxon>
        <taxon>Betaproteobacteria</taxon>
        <taxon>Burkholderiales</taxon>
        <taxon>Burkholderiaceae</taxon>
        <taxon>Ralstonia</taxon>
        <taxon>Ralstonia solanacearum species complex</taxon>
    </lineage>
</organism>
<dbReference type="HOGENOM" id="CLU_158640_0_0_4"/>
<dbReference type="Proteomes" id="UP000007953">
    <property type="component" value="Chromosome"/>
</dbReference>
<proteinExistence type="predicted"/>
<dbReference type="PATRIC" id="fig|1031711.3.peg.2787"/>